<dbReference type="Gene3D" id="3.40.50.12610">
    <property type="match status" value="1"/>
</dbReference>
<evidence type="ECO:0000256" key="4">
    <source>
        <dbReference type="ARBA" id="ARBA00004922"/>
    </source>
</evidence>
<dbReference type="Pfam" id="PF22627">
    <property type="entry name" value="AglB_core-like"/>
    <property type="match status" value="1"/>
</dbReference>
<evidence type="ECO:0000313" key="16">
    <source>
        <dbReference type="EMBL" id="GAG56502.1"/>
    </source>
</evidence>
<evidence type="ECO:0000256" key="3">
    <source>
        <dbReference type="ARBA" id="ARBA00004127"/>
    </source>
</evidence>
<dbReference type="PANTHER" id="PTHR13872:SF1">
    <property type="entry name" value="DOLICHYL-DIPHOSPHOOLIGOSACCHARIDE--PROTEIN GLYCOSYLTRANSFERASE SUBUNIT STT3B"/>
    <property type="match status" value="1"/>
</dbReference>
<keyword evidence="9" id="KW-0479">Metal-binding</keyword>
<evidence type="ECO:0000256" key="12">
    <source>
        <dbReference type="ARBA" id="ARBA00023136"/>
    </source>
</evidence>
<proteinExistence type="inferred from homology"/>
<dbReference type="UniPathway" id="UPA00378"/>
<sequence length="400" mass="45759">TKPIIYSLIAGIFLGIYLLTWLGALLFVFLFSVYFIIQFIIDHLRHKSTDYLCLIGVIVFFVALMIFLSISPGRLYQASLVIALLIPLVLYGVSWLMTLKEIKPAYYPLALVGLGLVGLAIFYMVNPSLLSSMLGRFSIFFPGGVALTTMEMQPLLFPRGDFSLALAWGNFTTGFFLSFISLGMLIYLAIKRGNAEKNLLVVWSLLILLATLGQRRFASYFAVNVTLLTGYLSVLIYYVIRFIIDYFRSGRTDYMSWQILEFVGFKELMARPAELPTRAERKRARLKRGWEGRFHPTIVHVSVSLWVIVVFFLVFFPNIAPAIATAKQARFAPSDAWCSSLSWLKENTPDPFDNPDFYYELHQSPSSGEPYNYPESAYGVMAWWDYGYWITRIAHRLPKW</sequence>
<comment type="cofactor">
    <cofactor evidence="2">
        <name>Mg(2+)</name>
        <dbReference type="ChEBI" id="CHEBI:18420"/>
    </cofactor>
</comment>
<feature type="transmembrane region" description="Helical" evidence="14">
    <location>
        <begin position="49"/>
        <end position="70"/>
    </location>
</feature>
<keyword evidence="10" id="KW-0460">Magnesium</keyword>
<feature type="transmembrane region" description="Helical" evidence="14">
    <location>
        <begin position="105"/>
        <end position="125"/>
    </location>
</feature>
<evidence type="ECO:0000256" key="10">
    <source>
        <dbReference type="ARBA" id="ARBA00022842"/>
    </source>
</evidence>
<evidence type="ECO:0000259" key="15">
    <source>
        <dbReference type="Pfam" id="PF22627"/>
    </source>
</evidence>
<feature type="transmembrane region" description="Helical" evidence="14">
    <location>
        <begin position="6"/>
        <end position="37"/>
    </location>
</feature>
<evidence type="ECO:0000256" key="13">
    <source>
        <dbReference type="ARBA" id="ARBA00023211"/>
    </source>
</evidence>
<dbReference type="AlphaFoldDB" id="X0ZE85"/>
<gene>
    <name evidence="16" type="ORF">S01H4_19448</name>
</gene>
<keyword evidence="8 14" id="KW-0812">Transmembrane</keyword>
<comment type="caution">
    <text evidence="16">The sequence shown here is derived from an EMBL/GenBank/DDBJ whole genome shotgun (WGS) entry which is preliminary data.</text>
</comment>
<comment type="cofactor">
    <cofactor evidence="1">
        <name>Mn(2+)</name>
        <dbReference type="ChEBI" id="CHEBI:29035"/>
    </cofactor>
</comment>
<dbReference type="GO" id="GO:0046872">
    <property type="term" value="F:metal ion binding"/>
    <property type="evidence" value="ECO:0007669"/>
    <property type="project" value="UniProtKB-KW"/>
</dbReference>
<keyword evidence="13" id="KW-0464">Manganese</keyword>
<evidence type="ECO:0000256" key="6">
    <source>
        <dbReference type="ARBA" id="ARBA00022676"/>
    </source>
</evidence>
<evidence type="ECO:0000256" key="7">
    <source>
        <dbReference type="ARBA" id="ARBA00022679"/>
    </source>
</evidence>
<feature type="transmembrane region" description="Helical" evidence="14">
    <location>
        <begin position="197"/>
        <end position="214"/>
    </location>
</feature>
<comment type="similarity">
    <text evidence="5">Belongs to the STT3 family.</text>
</comment>
<keyword evidence="6" id="KW-0328">Glycosyltransferase</keyword>
<dbReference type="PANTHER" id="PTHR13872">
    <property type="entry name" value="DOLICHYL-DIPHOSPHOOLIGOSACCHARIDE--PROTEIN GLYCOSYLTRANSFERASE SUBUNIT"/>
    <property type="match status" value="1"/>
</dbReference>
<dbReference type="EMBL" id="BART01008673">
    <property type="protein sequence ID" value="GAG56502.1"/>
    <property type="molecule type" value="Genomic_DNA"/>
</dbReference>
<keyword evidence="12 14" id="KW-0472">Membrane</keyword>
<feature type="non-terminal residue" evidence="16">
    <location>
        <position position="400"/>
    </location>
</feature>
<dbReference type="InterPro" id="IPR054479">
    <property type="entry name" value="AglB-like_core"/>
</dbReference>
<evidence type="ECO:0000256" key="8">
    <source>
        <dbReference type="ARBA" id="ARBA00022692"/>
    </source>
</evidence>
<dbReference type="GO" id="GO:0016020">
    <property type="term" value="C:membrane"/>
    <property type="evidence" value="ECO:0007669"/>
    <property type="project" value="InterPro"/>
</dbReference>
<comment type="subcellular location">
    <subcellularLocation>
        <location evidence="3">Endomembrane system</location>
        <topology evidence="3">Multi-pass membrane protein</topology>
    </subcellularLocation>
</comment>
<keyword evidence="7" id="KW-0808">Transferase</keyword>
<evidence type="ECO:0000256" key="14">
    <source>
        <dbReference type="SAM" id="Phobius"/>
    </source>
</evidence>
<comment type="pathway">
    <text evidence="4">Protein modification; protein glycosylation.</text>
</comment>
<accession>X0ZE85</accession>
<dbReference type="InterPro" id="IPR003674">
    <property type="entry name" value="Oligo_trans_STT3"/>
</dbReference>
<feature type="transmembrane region" description="Helical" evidence="14">
    <location>
        <begin position="76"/>
        <end position="98"/>
    </location>
</feature>
<evidence type="ECO:0000256" key="1">
    <source>
        <dbReference type="ARBA" id="ARBA00001936"/>
    </source>
</evidence>
<evidence type="ECO:0000256" key="2">
    <source>
        <dbReference type="ARBA" id="ARBA00001946"/>
    </source>
</evidence>
<feature type="transmembrane region" description="Helical" evidence="14">
    <location>
        <begin position="220"/>
        <end position="240"/>
    </location>
</feature>
<evidence type="ECO:0000256" key="9">
    <source>
        <dbReference type="ARBA" id="ARBA00022723"/>
    </source>
</evidence>
<feature type="transmembrane region" description="Helical" evidence="14">
    <location>
        <begin position="165"/>
        <end position="190"/>
    </location>
</feature>
<name>X0ZE85_9ZZZZ</name>
<evidence type="ECO:0000256" key="5">
    <source>
        <dbReference type="ARBA" id="ARBA00010810"/>
    </source>
</evidence>
<dbReference type="GO" id="GO:0004576">
    <property type="term" value="F:oligosaccharyl transferase activity"/>
    <property type="evidence" value="ECO:0007669"/>
    <property type="project" value="InterPro"/>
</dbReference>
<evidence type="ECO:0000256" key="11">
    <source>
        <dbReference type="ARBA" id="ARBA00022989"/>
    </source>
</evidence>
<feature type="domain" description="AglB-like core" evidence="15">
    <location>
        <begin position="336"/>
        <end position="398"/>
    </location>
</feature>
<feature type="transmembrane region" description="Helical" evidence="14">
    <location>
        <begin position="297"/>
        <end position="316"/>
    </location>
</feature>
<protein>
    <recommendedName>
        <fullName evidence="15">AglB-like core domain-containing protein</fullName>
    </recommendedName>
</protein>
<reference evidence="16" key="1">
    <citation type="journal article" date="2014" name="Front. Microbiol.">
        <title>High frequency of phylogenetically diverse reductive dehalogenase-homologous genes in deep subseafloor sedimentary metagenomes.</title>
        <authorList>
            <person name="Kawai M."/>
            <person name="Futagami T."/>
            <person name="Toyoda A."/>
            <person name="Takaki Y."/>
            <person name="Nishi S."/>
            <person name="Hori S."/>
            <person name="Arai W."/>
            <person name="Tsubouchi T."/>
            <person name="Morono Y."/>
            <person name="Uchiyama I."/>
            <person name="Ito T."/>
            <person name="Fujiyama A."/>
            <person name="Inagaki F."/>
            <person name="Takami H."/>
        </authorList>
    </citation>
    <scope>NUCLEOTIDE SEQUENCE</scope>
    <source>
        <strain evidence="16">Expedition CK06-06</strain>
    </source>
</reference>
<feature type="non-terminal residue" evidence="16">
    <location>
        <position position="1"/>
    </location>
</feature>
<organism evidence="16">
    <name type="scientific">marine sediment metagenome</name>
    <dbReference type="NCBI Taxonomy" id="412755"/>
    <lineage>
        <taxon>unclassified sequences</taxon>
        <taxon>metagenomes</taxon>
        <taxon>ecological metagenomes</taxon>
    </lineage>
</organism>
<keyword evidence="11 14" id="KW-1133">Transmembrane helix</keyword>
<dbReference type="GO" id="GO:0012505">
    <property type="term" value="C:endomembrane system"/>
    <property type="evidence" value="ECO:0007669"/>
    <property type="project" value="UniProtKB-SubCell"/>
</dbReference>